<dbReference type="PROSITE" id="PS00211">
    <property type="entry name" value="ABC_TRANSPORTER_1"/>
    <property type="match status" value="1"/>
</dbReference>
<dbReference type="Pfam" id="PF00005">
    <property type="entry name" value="ABC_tran"/>
    <property type="match status" value="2"/>
</dbReference>
<dbReference type="GO" id="GO:0005524">
    <property type="term" value="F:ATP binding"/>
    <property type="evidence" value="ECO:0007669"/>
    <property type="project" value="UniProtKB-KW"/>
</dbReference>
<sequence>MSILIRSLAYIHPDRETLFENINLAIAKGEKAALVGFNGTGKSTLLQLLAGRLQATGGTVTLSEPFWYVPQQVGNTNQTIAEALQVGKKLTAFRAILNGDVHPNHFVELHDDWEIEEKIKASLAHWQLQYLEPQQTMSMLSGGEKAKVMLAGITLHQPGIILLDEPSNHLDTQSREQLYRLIETSKATILAVSHDRTLLNLLPLTIELSAVGLERFGGNYDFYESQKQQDIDALQARVHEQTKILKQAKAKVRELTEQRQQQEARGKAQGNSGSLPRILAGRRKAQAQQSSARISGVQDEKISQIAAKLSEQRASLQTYQPPVIMLKSSGLHAGKVLIDAREISFGYGEISLWQPLTFQVRSGYRVQVTGANGSGKTTLLSILMGQLQPTTGYISCAAFSYAYLDQEYTLIDEKLGIFEQAQQCNSRLLPEHELRSLLVYAQFPAETWNLRCATLSGGEKLKLALCCLSLRHVAPDILILDEPTNNLDLQSMEMLIRTVRDFGGTLILITHDAWFAEQTGINSIIRLT</sequence>
<keyword evidence="1" id="KW-0677">Repeat</keyword>
<dbReference type="InterPro" id="IPR017871">
    <property type="entry name" value="ABC_transporter-like_CS"/>
</dbReference>
<dbReference type="FunFam" id="3.40.50.300:FF:001320">
    <property type="entry name" value="Heme ABC transporter ATP-binding protein"/>
    <property type="match status" value="1"/>
</dbReference>
<dbReference type="Gene3D" id="3.40.50.300">
    <property type="entry name" value="P-loop containing nucleotide triphosphate hydrolases"/>
    <property type="match status" value="2"/>
</dbReference>
<dbReference type="InterPro" id="IPR003439">
    <property type="entry name" value="ABC_transporter-like_ATP-bd"/>
</dbReference>
<dbReference type="KEGG" id="mgk:FSB76_04115"/>
<protein>
    <submittedName>
        <fullName evidence="6">ABC-F family ATP-binding cassette domain-containing protein</fullName>
    </submittedName>
</protein>
<dbReference type="SMART" id="SM00382">
    <property type="entry name" value="AAA"/>
    <property type="match status" value="2"/>
</dbReference>
<dbReference type="RefSeq" id="WP_147052322.1">
    <property type="nucleotide sequence ID" value="NZ_CP042437.1"/>
</dbReference>
<keyword evidence="3 6" id="KW-0067">ATP-binding</keyword>
<keyword evidence="2" id="KW-0547">Nucleotide-binding</keyword>
<dbReference type="GO" id="GO:0016887">
    <property type="term" value="F:ATP hydrolysis activity"/>
    <property type="evidence" value="ECO:0007669"/>
    <property type="project" value="InterPro"/>
</dbReference>
<dbReference type="OrthoDB" id="9804035at2"/>
<dbReference type="SUPFAM" id="SSF52540">
    <property type="entry name" value="P-loop containing nucleoside triphosphate hydrolases"/>
    <property type="match status" value="2"/>
</dbReference>
<evidence type="ECO:0000256" key="2">
    <source>
        <dbReference type="ARBA" id="ARBA00022741"/>
    </source>
</evidence>
<dbReference type="InterPro" id="IPR050611">
    <property type="entry name" value="ABCF"/>
</dbReference>
<dbReference type="AlphaFoldDB" id="A0A5B8VXZ9"/>
<dbReference type="Proteomes" id="UP000321362">
    <property type="component" value="Chromosome"/>
</dbReference>
<feature type="domain" description="ABC transporter" evidence="5">
    <location>
        <begin position="3"/>
        <end position="236"/>
    </location>
</feature>
<dbReference type="PANTHER" id="PTHR19211:SF6">
    <property type="entry name" value="BLL7188 PROTEIN"/>
    <property type="match status" value="1"/>
</dbReference>
<evidence type="ECO:0000259" key="5">
    <source>
        <dbReference type="PROSITE" id="PS50893"/>
    </source>
</evidence>
<dbReference type="InterPro" id="IPR027417">
    <property type="entry name" value="P-loop_NTPase"/>
</dbReference>
<evidence type="ECO:0000256" key="3">
    <source>
        <dbReference type="ARBA" id="ARBA00022840"/>
    </source>
</evidence>
<evidence type="ECO:0000313" key="7">
    <source>
        <dbReference type="Proteomes" id="UP000321362"/>
    </source>
</evidence>
<evidence type="ECO:0000256" key="1">
    <source>
        <dbReference type="ARBA" id="ARBA00022737"/>
    </source>
</evidence>
<keyword evidence="7" id="KW-1185">Reference proteome</keyword>
<feature type="region of interest" description="Disordered" evidence="4">
    <location>
        <begin position="255"/>
        <end position="275"/>
    </location>
</feature>
<name>A0A5B8VXZ9_9SPHI</name>
<dbReference type="PANTHER" id="PTHR19211">
    <property type="entry name" value="ATP-BINDING TRANSPORT PROTEIN-RELATED"/>
    <property type="match status" value="1"/>
</dbReference>
<reference evidence="6 7" key="1">
    <citation type="journal article" date="2013" name="J. Microbiol.">
        <title>Mucilaginibacter ginsenosidivorax sp. nov., with ginsenoside converting activity isolated from sediment.</title>
        <authorList>
            <person name="Kim J.K."/>
            <person name="Choi T.E."/>
            <person name="Liu Q.M."/>
            <person name="Park H.Y."/>
            <person name="Yi T.H."/>
            <person name="Yoon M.H."/>
            <person name="Kim S.C."/>
            <person name="Im W.T."/>
        </authorList>
    </citation>
    <scope>NUCLEOTIDE SEQUENCE [LARGE SCALE GENOMIC DNA]</scope>
    <source>
        <strain evidence="6 7">KHI28</strain>
    </source>
</reference>
<dbReference type="InterPro" id="IPR003593">
    <property type="entry name" value="AAA+_ATPase"/>
</dbReference>
<organism evidence="6 7">
    <name type="scientific">Mucilaginibacter ginsenosidivorax</name>
    <dbReference type="NCBI Taxonomy" id="862126"/>
    <lineage>
        <taxon>Bacteria</taxon>
        <taxon>Pseudomonadati</taxon>
        <taxon>Bacteroidota</taxon>
        <taxon>Sphingobacteriia</taxon>
        <taxon>Sphingobacteriales</taxon>
        <taxon>Sphingobacteriaceae</taxon>
        <taxon>Mucilaginibacter</taxon>
    </lineage>
</organism>
<accession>A0A5B8VXZ9</accession>
<dbReference type="EMBL" id="CP042437">
    <property type="protein sequence ID" value="QEC75168.1"/>
    <property type="molecule type" value="Genomic_DNA"/>
</dbReference>
<proteinExistence type="predicted"/>
<dbReference type="CDD" id="cd03221">
    <property type="entry name" value="ABCF_EF-3"/>
    <property type="match status" value="2"/>
</dbReference>
<dbReference type="PROSITE" id="PS50893">
    <property type="entry name" value="ABC_TRANSPORTER_2"/>
    <property type="match status" value="2"/>
</dbReference>
<evidence type="ECO:0000313" key="6">
    <source>
        <dbReference type="EMBL" id="QEC75168.1"/>
    </source>
</evidence>
<evidence type="ECO:0000256" key="4">
    <source>
        <dbReference type="SAM" id="MobiDB-lite"/>
    </source>
</evidence>
<gene>
    <name evidence="6" type="ORF">FSB76_04115</name>
</gene>
<feature type="compositionally biased region" description="Basic and acidic residues" evidence="4">
    <location>
        <begin position="255"/>
        <end position="266"/>
    </location>
</feature>
<feature type="domain" description="ABC transporter" evidence="5">
    <location>
        <begin position="338"/>
        <end position="527"/>
    </location>
</feature>